<dbReference type="Pfam" id="PF00800">
    <property type="entry name" value="PDT"/>
    <property type="match status" value="1"/>
</dbReference>
<dbReference type="NCBIfam" id="NF009239">
    <property type="entry name" value="PRK12595.1"/>
    <property type="match status" value="1"/>
</dbReference>
<dbReference type="GO" id="GO:0016832">
    <property type="term" value="F:aldehyde-lyase activity"/>
    <property type="evidence" value="ECO:0007669"/>
    <property type="project" value="InterPro"/>
</dbReference>
<evidence type="ECO:0000313" key="7">
    <source>
        <dbReference type="Proteomes" id="UP000614410"/>
    </source>
</evidence>
<dbReference type="GO" id="GO:0004664">
    <property type="term" value="F:prephenate dehydratase activity"/>
    <property type="evidence" value="ECO:0007669"/>
    <property type="project" value="InterPro"/>
</dbReference>
<dbReference type="EMBL" id="JAEKNN010000026">
    <property type="protein sequence ID" value="MBJ7608967.1"/>
    <property type="molecule type" value="Genomic_DNA"/>
</dbReference>
<dbReference type="InterPro" id="IPR036263">
    <property type="entry name" value="Chorismate_II_sf"/>
</dbReference>
<dbReference type="SUPFAM" id="SSF51569">
    <property type="entry name" value="Aldolase"/>
    <property type="match status" value="1"/>
</dbReference>
<dbReference type="InterPro" id="IPR006218">
    <property type="entry name" value="DAHP1/KDSA"/>
</dbReference>
<dbReference type="PANTHER" id="PTHR43018">
    <property type="entry name" value="PHOSPHO-2-DEHYDRO-3-DEOXYHEPTONATE ALDOLASE"/>
    <property type="match status" value="1"/>
</dbReference>
<evidence type="ECO:0000313" key="6">
    <source>
        <dbReference type="EMBL" id="MBJ7608967.1"/>
    </source>
</evidence>
<dbReference type="Pfam" id="PF01817">
    <property type="entry name" value="CM_2"/>
    <property type="match status" value="1"/>
</dbReference>
<dbReference type="SMART" id="SM00830">
    <property type="entry name" value="CM_2"/>
    <property type="match status" value="1"/>
</dbReference>
<sequence>MPDSETPLPALRDRLSDLDKRIVELIAERFRVVAHVGDEKAGSDRAIRDPERERQVLASVEQIARVEGAPVNLVRRMYRDLLGESVSRQVSSRTGQTQHEHVRLAVQGAEQTFSFLAAHKYLSGGERQGELVATRTYQAAVDALKAGEVDLAILPIENTIAGSINEVYDLLRENDVSIVGEETWNVDHCLAGVSEVPLGAVRRVLSDLDGLEQCSAFVQALSRAAPVLHVDAGEAMRAVADSGDPTQVAIGAPEAATAHGLQVLRRAIANHAENFTRFVVLARDPVAVDLNAPCKTSLIFVGRHEQGALIRSLDVLGSSGHSMTKLESRPRPGRPWEYMFFLDFEGNVADPRTASALDDLRSTSLHLKVLGSYPAKATKIEFHHGDSTPLLPEPAGVDVLEAVVTGAPPVRASSNYRLAGRAARTADTVIPVGTLLVGGSGFVVMAGPCSVESADQVMTTARAVREAGAQILRGGVFKPRTSPYAFQGLGWDGLDLLAAAGRASGMPIISEVMAVDQVRRMAELVDILQVGARNMQNFDLLRELGKLDRPILLKRGLSSTIEEWLGAAEYLLASGNQQVILCERGIRTFETSTRNTLDLSAIPVLRERTHLPVIVDPSHGTGYRAYVPAMARAARAAGAHGLLIEVHPDPDRALSDAAQSLSFAEFLALMRSLESVAPS</sequence>
<organism evidence="6 7">
    <name type="scientific">Candidatus Amunia macphersoniae</name>
    <dbReference type="NCBI Taxonomy" id="3127014"/>
    <lineage>
        <taxon>Bacteria</taxon>
        <taxon>Bacillati</taxon>
        <taxon>Candidatus Dormiibacterota</taxon>
        <taxon>Candidatus Dormibacteria</taxon>
        <taxon>Candidatus Aeolococcales</taxon>
        <taxon>Candidatus Aeolococcaceae</taxon>
        <taxon>Candidatus Amunia</taxon>
    </lineage>
</organism>
<dbReference type="Gene3D" id="3.20.20.70">
    <property type="entry name" value="Aldolase class I"/>
    <property type="match status" value="1"/>
</dbReference>
<feature type="domain" description="ACT" evidence="5">
    <location>
        <begin position="297"/>
        <end position="374"/>
    </location>
</feature>
<dbReference type="PROSITE" id="PS51671">
    <property type="entry name" value="ACT"/>
    <property type="match status" value="1"/>
</dbReference>
<dbReference type="SUPFAM" id="SSF48600">
    <property type="entry name" value="Chorismate mutase II"/>
    <property type="match status" value="1"/>
</dbReference>
<dbReference type="SUPFAM" id="SSF53850">
    <property type="entry name" value="Periplasmic binding protein-like II"/>
    <property type="match status" value="1"/>
</dbReference>
<dbReference type="CDD" id="cd13631">
    <property type="entry name" value="PBP2_Ct-PDT_like"/>
    <property type="match status" value="1"/>
</dbReference>
<dbReference type="InterPro" id="IPR001086">
    <property type="entry name" value="Preph_deHydtase"/>
</dbReference>
<dbReference type="GO" id="GO:0046417">
    <property type="term" value="P:chorismate metabolic process"/>
    <property type="evidence" value="ECO:0007669"/>
    <property type="project" value="InterPro"/>
</dbReference>
<dbReference type="GO" id="GO:0004106">
    <property type="term" value="F:chorismate mutase activity"/>
    <property type="evidence" value="ECO:0007669"/>
    <property type="project" value="InterPro"/>
</dbReference>
<evidence type="ECO:0000259" key="3">
    <source>
        <dbReference type="PROSITE" id="PS51168"/>
    </source>
</evidence>
<dbReference type="InterPro" id="IPR013785">
    <property type="entry name" value="Aldolase_TIM"/>
</dbReference>
<proteinExistence type="predicted"/>
<dbReference type="InterPro" id="IPR002701">
    <property type="entry name" value="CM_II_prokaryot"/>
</dbReference>
<dbReference type="Gene3D" id="3.40.190.10">
    <property type="entry name" value="Periplasmic binding protein-like II"/>
    <property type="match status" value="2"/>
</dbReference>
<dbReference type="PROSITE" id="PS51168">
    <property type="entry name" value="CHORISMATE_MUT_2"/>
    <property type="match status" value="1"/>
</dbReference>
<dbReference type="Pfam" id="PF00793">
    <property type="entry name" value="DAHP_synth_1"/>
    <property type="match status" value="1"/>
</dbReference>
<dbReference type="NCBIfam" id="NF006421">
    <property type="entry name" value="PRK08673.1"/>
    <property type="match status" value="1"/>
</dbReference>
<dbReference type="AlphaFoldDB" id="A0A934KJM2"/>
<dbReference type="PROSITE" id="PS00858">
    <property type="entry name" value="PREPHENATE_DEHYDR_2"/>
    <property type="match status" value="1"/>
</dbReference>
<feature type="domain" description="Chorismate mutase" evidence="3">
    <location>
        <begin position="2"/>
        <end position="93"/>
    </location>
</feature>
<dbReference type="InterPro" id="IPR018528">
    <property type="entry name" value="Preph_deHydtase_CS"/>
</dbReference>
<evidence type="ECO:0000259" key="5">
    <source>
        <dbReference type="PROSITE" id="PS51671"/>
    </source>
</evidence>
<dbReference type="InterPro" id="IPR052899">
    <property type="entry name" value="Class-I_DAHP_synthase"/>
</dbReference>
<dbReference type="GO" id="GO:0016740">
    <property type="term" value="F:transferase activity"/>
    <property type="evidence" value="ECO:0007669"/>
    <property type="project" value="UniProtKB-KW"/>
</dbReference>
<dbReference type="InterPro" id="IPR036979">
    <property type="entry name" value="CM_dom_sf"/>
</dbReference>
<evidence type="ECO:0000256" key="1">
    <source>
        <dbReference type="ARBA" id="ARBA00021872"/>
    </source>
</evidence>
<reference evidence="6 7" key="1">
    <citation type="submission" date="2020-10" db="EMBL/GenBank/DDBJ databases">
        <title>Ca. Dormibacterota MAGs.</title>
        <authorList>
            <person name="Montgomery K."/>
        </authorList>
    </citation>
    <scope>NUCLEOTIDE SEQUENCE [LARGE SCALE GENOMIC DNA]</scope>
    <source>
        <strain evidence="6">Mitchell_Peninsula_5</strain>
    </source>
</reference>
<dbReference type="GO" id="GO:0009094">
    <property type="term" value="P:L-phenylalanine biosynthetic process"/>
    <property type="evidence" value="ECO:0007669"/>
    <property type="project" value="InterPro"/>
</dbReference>
<name>A0A934KJM2_9BACT</name>
<dbReference type="InterPro" id="IPR045865">
    <property type="entry name" value="ACT-like_dom_sf"/>
</dbReference>
<comment type="caution">
    <text evidence="6">The sequence shown here is derived from an EMBL/GenBank/DDBJ whole genome shotgun (WGS) entry which is preliminary data.</text>
</comment>
<dbReference type="InterPro" id="IPR002912">
    <property type="entry name" value="ACT_dom"/>
</dbReference>
<dbReference type="PANTHER" id="PTHR43018:SF1">
    <property type="entry name" value="PROTEIN AROA(G)"/>
    <property type="match status" value="1"/>
</dbReference>
<dbReference type="Proteomes" id="UP000614410">
    <property type="component" value="Unassembled WGS sequence"/>
</dbReference>
<feature type="domain" description="Prephenate dehydratase" evidence="4">
    <location>
        <begin position="103"/>
        <end position="283"/>
    </location>
</feature>
<dbReference type="CDD" id="cd04905">
    <property type="entry name" value="ACT_CM-PDT"/>
    <property type="match status" value="1"/>
</dbReference>
<evidence type="ECO:0000256" key="2">
    <source>
        <dbReference type="ARBA" id="ARBA00022679"/>
    </source>
</evidence>
<gene>
    <name evidence="6" type="primary">aroF</name>
    <name evidence="6" type="ORF">JF887_05995</name>
</gene>
<dbReference type="PROSITE" id="PS51171">
    <property type="entry name" value="PREPHENATE_DEHYDR_3"/>
    <property type="match status" value="1"/>
</dbReference>
<dbReference type="NCBIfam" id="TIGR01361">
    <property type="entry name" value="DAHP_synth_Bsub"/>
    <property type="match status" value="1"/>
</dbReference>
<accession>A0A934KJM2</accession>
<dbReference type="InterPro" id="IPR006268">
    <property type="entry name" value="DAHP_syn_2"/>
</dbReference>
<keyword evidence="2 6" id="KW-0808">Transferase</keyword>
<evidence type="ECO:0000259" key="4">
    <source>
        <dbReference type="PROSITE" id="PS51171"/>
    </source>
</evidence>
<protein>
    <recommendedName>
        <fullName evidence="1">Prephenate dehydratase</fullName>
    </recommendedName>
</protein>
<dbReference type="SUPFAM" id="SSF55021">
    <property type="entry name" value="ACT-like"/>
    <property type="match status" value="1"/>
</dbReference>
<dbReference type="Gene3D" id="3.30.70.260">
    <property type="match status" value="1"/>
</dbReference>
<dbReference type="Gene3D" id="1.20.59.10">
    <property type="entry name" value="Chorismate mutase"/>
    <property type="match status" value="1"/>
</dbReference>